<dbReference type="Proteomes" id="UP000708208">
    <property type="component" value="Unassembled WGS sequence"/>
</dbReference>
<reference evidence="3" key="1">
    <citation type="submission" date="2021-06" db="EMBL/GenBank/DDBJ databases">
        <authorList>
            <person name="Hodson N. C."/>
            <person name="Mongue J. A."/>
            <person name="Jaron S. K."/>
        </authorList>
    </citation>
    <scope>NUCLEOTIDE SEQUENCE</scope>
</reference>
<dbReference type="PANTHER" id="PTHR13946">
    <property type="entry name" value="DNA-DIRECTED RNA POLYMERASE I,II,III"/>
    <property type="match status" value="1"/>
</dbReference>
<evidence type="ECO:0000313" key="3">
    <source>
        <dbReference type="EMBL" id="CAG7683102.1"/>
    </source>
</evidence>
<comment type="caution">
    <text evidence="3">The sequence shown here is derived from an EMBL/GenBank/DDBJ whole genome shotgun (WGS) entry which is preliminary data.</text>
</comment>
<name>A0A8J2JR05_9HEXA</name>
<sequence>MNVPPSFDTFLLPEGQPKIEAIPETNVANACKFIFHREDHTIGCLVRAQLLKNPKVLFAGYKTNNPFESQVIVRVQTVGGYAPIDAMKEAINDLLCELAWVHEQFQQETSEFLIKNGGCVPPPIPSTIGTPDGTPLGSVDRAPSDSVDRASSGSI</sequence>
<protein>
    <recommendedName>
        <fullName evidence="2">DNA-directed RNA polymerase RBP11-like dimerisation domain-containing protein</fullName>
    </recommendedName>
</protein>
<dbReference type="InterPro" id="IPR022905">
    <property type="entry name" value="Rpo11-like"/>
</dbReference>
<organism evidence="3 4">
    <name type="scientific">Allacma fusca</name>
    <dbReference type="NCBI Taxonomy" id="39272"/>
    <lineage>
        <taxon>Eukaryota</taxon>
        <taxon>Metazoa</taxon>
        <taxon>Ecdysozoa</taxon>
        <taxon>Arthropoda</taxon>
        <taxon>Hexapoda</taxon>
        <taxon>Collembola</taxon>
        <taxon>Symphypleona</taxon>
        <taxon>Sminthuridae</taxon>
        <taxon>Allacma</taxon>
    </lineage>
</organism>
<feature type="region of interest" description="Disordered" evidence="1">
    <location>
        <begin position="124"/>
        <end position="155"/>
    </location>
</feature>
<dbReference type="HAMAP" id="MF_00261">
    <property type="entry name" value="RNApol_arch_Rpo11"/>
    <property type="match status" value="1"/>
</dbReference>
<keyword evidence="4" id="KW-1185">Reference proteome</keyword>
<dbReference type="EMBL" id="CAJVCH010017240">
    <property type="protein sequence ID" value="CAG7683102.1"/>
    <property type="molecule type" value="Genomic_DNA"/>
</dbReference>
<dbReference type="GO" id="GO:0006366">
    <property type="term" value="P:transcription by RNA polymerase II"/>
    <property type="evidence" value="ECO:0007669"/>
    <property type="project" value="InterPro"/>
</dbReference>
<dbReference type="AlphaFoldDB" id="A0A8J2JR05"/>
<evidence type="ECO:0000256" key="1">
    <source>
        <dbReference type="SAM" id="MobiDB-lite"/>
    </source>
</evidence>
<proteinExistence type="inferred from homology"/>
<dbReference type="Pfam" id="PF13656">
    <property type="entry name" value="RNA_pol_L_2"/>
    <property type="match status" value="1"/>
</dbReference>
<dbReference type="InterPro" id="IPR009025">
    <property type="entry name" value="RBP11-like_dimer"/>
</dbReference>
<accession>A0A8J2JR05</accession>
<evidence type="ECO:0000259" key="2">
    <source>
        <dbReference type="Pfam" id="PF13656"/>
    </source>
</evidence>
<dbReference type="InterPro" id="IPR037685">
    <property type="entry name" value="RBP11"/>
</dbReference>
<dbReference type="GO" id="GO:0046983">
    <property type="term" value="F:protein dimerization activity"/>
    <property type="evidence" value="ECO:0007669"/>
    <property type="project" value="InterPro"/>
</dbReference>
<dbReference type="CDD" id="cd06926">
    <property type="entry name" value="RNAP_II_RPB11"/>
    <property type="match status" value="1"/>
</dbReference>
<evidence type="ECO:0000313" key="4">
    <source>
        <dbReference type="Proteomes" id="UP000708208"/>
    </source>
</evidence>
<dbReference type="PANTHER" id="PTHR13946:SF16">
    <property type="entry name" value="DNA-DIRECTED RNA POLYMERASE II SUBUNIT RPB11"/>
    <property type="match status" value="1"/>
</dbReference>
<gene>
    <name evidence="3" type="ORF">AFUS01_LOCUS2937</name>
</gene>
<dbReference type="GO" id="GO:0005665">
    <property type="term" value="C:RNA polymerase II, core complex"/>
    <property type="evidence" value="ECO:0007669"/>
    <property type="project" value="InterPro"/>
</dbReference>
<dbReference type="GO" id="GO:0003899">
    <property type="term" value="F:DNA-directed RNA polymerase activity"/>
    <property type="evidence" value="ECO:0007669"/>
    <property type="project" value="InterPro"/>
</dbReference>
<dbReference type="OrthoDB" id="10248581at2759"/>
<feature type="domain" description="DNA-directed RNA polymerase RBP11-like dimerisation" evidence="2">
    <location>
        <begin position="31"/>
        <end position="98"/>
    </location>
</feature>